<organism evidence="2 3">
    <name type="scientific">Lyophyllum shimeji</name>
    <name type="common">Hon-shimeji</name>
    <name type="synonym">Tricholoma shimeji</name>
    <dbReference type="NCBI Taxonomy" id="47721"/>
    <lineage>
        <taxon>Eukaryota</taxon>
        <taxon>Fungi</taxon>
        <taxon>Dikarya</taxon>
        <taxon>Basidiomycota</taxon>
        <taxon>Agaricomycotina</taxon>
        <taxon>Agaricomycetes</taxon>
        <taxon>Agaricomycetidae</taxon>
        <taxon>Agaricales</taxon>
        <taxon>Tricholomatineae</taxon>
        <taxon>Lyophyllaceae</taxon>
        <taxon>Lyophyllum</taxon>
    </lineage>
</organism>
<evidence type="ECO:0000313" key="3">
    <source>
        <dbReference type="Proteomes" id="UP001063166"/>
    </source>
</evidence>
<dbReference type="Proteomes" id="UP001063166">
    <property type="component" value="Unassembled WGS sequence"/>
</dbReference>
<sequence>MPRVRQLVSLGHSSMPYTPKLIKPIQVVLIGPPKISGDWQLLTQGLEPSRRLLDASSPPCTLYSPTPTPSSPDSLRRRLRNGGVDDSAFARQQVGAARVASNIVRAHGYGGALPFSVTIQSPWFRHLAILLQQQLMHSVQRTSGTCATAGSSRLMVMSSEYQTLAVVPDSNSIAAQARTEACLP</sequence>
<comment type="caution">
    <text evidence="2">The sequence shown here is derived from an EMBL/GenBank/DDBJ whole genome shotgun (WGS) entry which is preliminary data.</text>
</comment>
<evidence type="ECO:0000313" key="2">
    <source>
        <dbReference type="EMBL" id="GLB44225.1"/>
    </source>
</evidence>
<evidence type="ECO:0000256" key="1">
    <source>
        <dbReference type="SAM" id="MobiDB-lite"/>
    </source>
</evidence>
<accession>A0A9P3PY89</accession>
<proteinExistence type="predicted"/>
<dbReference type="AlphaFoldDB" id="A0A9P3PY89"/>
<reference evidence="2" key="1">
    <citation type="submission" date="2022-07" db="EMBL/GenBank/DDBJ databases">
        <title>The genome of Lyophyllum shimeji provides insight into the initial evolution of ectomycorrhizal fungal genome.</title>
        <authorList>
            <person name="Kobayashi Y."/>
            <person name="Shibata T."/>
            <person name="Hirakawa H."/>
            <person name="Shigenobu S."/>
            <person name="Nishiyama T."/>
            <person name="Yamada A."/>
            <person name="Hasebe M."/>
            <person name="Kawaguchi M."/>
        </authorList>
    </citation>
    <scope>NUCLEOTIDE SEQUENCE</scope>
    <source>
        <strain evidence="2">AT787</strain>
    </source>
</reference>
<feature type="region of interest" description="Disordered" evidence="1">
    <location>
        <begin position="55"/>
        <end position="75"/>
    </location>
</feature>
<keyword evidence="3" id="KW-1185">Reference proteome</keyword>
<name>A0A9P3PY89_LYOSH</name>
<protein>
    <submittedName>
        <fullName evidence="2">Uncharacterized protein</fullName>
    </submittedName>
</protein>
<dbReference type="EMBL" id="BRPK01000016">
    <property type="protein sequence ID" value="GLB44225.1"/>
    <property type="molecule type" value="Genomic_DNA"/>
</dbReference>
<gene>
    <name evidence="2" type="ORF">LshimejAT787_1601550</name>
</gene>
<feature type="compositionally biased region" description="Low complexity" evidence="1">
    <location>
        <begin position="56"/>
        <end position="65"/>
    </location>
</feature>